<feature type="binding site" evidence="4">
    <location>
        <position position="78"/>
    </location>
    <ligand>
        <name>substrate</name>
    </ligand>
</feature>
<protein>
    <recommendedName>
        <fullName evidence="5">5-formyltetrahydrofolate cyclo-ligase</fullName>
        <ecNumber evidence="5">6.3.3.2</ecNumber>
    </recommendedName>
</protein>
<evidence type="ECO:0000256" key="3">
    <source>
        <dbReference type="ARBA" id="ARBA00022840"/>
    </source>
</evidence>
<dbReference type="AlphaFoldDB" id="A0A261FI07"/>
<dbReference type="PANTHER" id="PTHR23407:SF1">
    <property type="entry name" value="5-FORMYLTETRAHYDROFOLATE CYCLO-LIGASE"/>
    <property type="match status" value="1"/>
</dbReference>
<dbReference type="EC" id="6.3.3.2" evidence="5"/>
<keyword evidence="5" id="KW-0460">Magnesium</keyword>
<keyword evidence="6" id="KW-0436">Ligase</keyword>
<dbReference type="GO" id="GO:0009396">
    <property type="term" value="P:folic acid-containing compound biosynthetic process"/>
    <property type="evidence" value="ECO:0007669"/>
    <property type="project" value="TreeGrafter"/>
</dbReference>
<evidence type="ECO:0000313" key="7">
    <source>
        <dbReference type="Proteomes" id="UP000216444"/>
    </source>
</evidence>
<evidence type="ECO:0000256" key="2">
    <source>
        <dbReference type="ARBA" id="ARBA00022741"/>
    </source>
</evidence>
<dbReference type="SUPFAM" id="SSF100950">
    <property type="entry name" value="NagB/RpiA/CoA transferase-like"/>
    <property type="match status" value="1"/>
</dbReference>
<dbReference type="GO" id="GO:0046872">
    <property type="term" value="F:metal ion binding"/>
    <property type="evidence" value="ECO:0007669"/>
    <property type="project" value="UniProtKB-KW"/>
</dbReference>
<evidence type="ECO:0000256" key="1">
    <source>
        <dbReference type="ARBA" id="ARBA00010638"/>
    </source>
</evidence>
<gene>
    <name evidence="6" type="ORF">BTIS_0490</name>
</gene>
<dbReference type="InterPro" id="IPR024185">
    <property type="entry name" value="FTHF_cligase-like_sf"/>
</dbReference>
<keyword evidence="7" id="KW-1185">Reference proteome</keyword>
<dbReference type="GO" id="GO:0035999">
    <property type="term" value="P:tetrahydrofolate interconversion"/>
    <property type="evidence" value="ECO:0007669"/>
    <property type="project" value="TreeGrafter"/>
</dbReference>
<keyword evidence="3 4" id="KW-0067">ATP-binding</keyword>
<feature type="binding site" evidence="4">
    <location>
        <begin position="162"/>
        <end position="170"/>
    </location>
    <ligand>
        <name>ATP</name>
        <dbReference type="ChEBI" id="CHEBI:30616"/>
    </ligand>
</feature>
<dbReference type="EMBL" id="MWWV01000003">
    <property type="protein sequence ID" value="OZG58769.1"/>
    <property type="molecule type" value="Genomic_DNA"/>
</dbReference>
<feature type="binding site" evidence="4">
    <location>
        <begin position="32"/>
        <end position="36"/>
    </location>
    <ligand>
        <name>ATP</name>
        <dbReference type="ChEBI" id="CHEBI:30616"/>
    </ligand>
</feature>
<keyword evidence="5" id="KW-0479">Metal-binding</keyword>
<dbReference type="NCBIfam" id="TIGR02727">
    <property type="entry name" value="MTHFS_bact"/>
    <property type="match status" value="1"/>
</dbReference>
<comment type="similarity">
    <text evidence="1 5">Belongs to the 5-formyltetrahydrofolate cyclo-ligase family.</text>
</comment>
<comment type="catalytic activity">
    <reaction evidence="5">
        <text>(6S)-5-formyl-5,6,7,8-tetrahydrofolate + ATP = (6R)-5,10-methenyltetrahydrofolate + ADP + phosphate</text>
        <dbReference type="Rhea" id="RHEA:10488"/>
        <dbReference type="ChEBI" id="CHEBI:30616"/>
        <dbReference type="ChEBI" id="CHEBI:43474"/>
        <dbReference type="ChEBI" id="CHEBI:57455"/>
        <dbReference type="ChEBI" id="CHEBI:57457"/>
        <dbReference type="ChEBI" id="CHEBI:456216"/>
        <dbReference type="EC" id="6.3.3.2"/>
    </reaction>
</comment>
<proteinExistence type="inferred from homology"/>
<dbReference type="PANTHER" id="PTHR23407">
    <property type="entry name" value="ATPASE INHIBITOR/5-FORMYLTETRAHYDROFOLATE CYCLO-LIGASE"/>
    <property type="match status" value="1"/>
</dbReference>
<dbReference type="RefSeq" id="WP_094662336.1">
    <property type="nucleotide sequence ID" value="NZ_MWWV01000003.1"/>
</dbReference>
<sequence>MTDAEQDTAHDAEYDIAYDTTELVLPSDLHDKSAFRHVALARRRLTTPEERETAGERLATVAMGSGLFDGLTTVAAYVSMGTEVSTLPLLRALLSRHVRVLVPRLGSGRDLGWGVLERMDELADAGERRPREPEGEVLPAETIAQAELTITAAVLVNRDGWRLGRGGGWYDRMLALRRPGTDVTAVVWPWEFVDHELPRERHDMPVDGVLTPDGFTRVAQSDRARLR</sequence>
<reference evidence="6 7" key="1">
    <citation type="journal article" date="2017" name="BMC Genomics">
        <title>Comparative genomic and phylogenomic analyses of the Bifidobacteriaceae family.</title>
        <authorList>
            <person name="Lugli G.A."/>
            <person name="Milani C."/>
            <person name="Turroni F."/>
            <person name="Duranti S."/>
            <person name="Mancabelli L."/>
            <person name="Mangifesta M."/>
            <person name="Ferrario C."/>
            <person name="Modesto M."/>
            <person name="Mattarelli P."/>
            <person name="Jiri K."/>
            <person name="van Sinderen D."/>
            <person name="Ventura M."/>
        </authorList>
    </citation>
    <scope>NUCLEOTIDE SEQUENCE [LARGE SCALE GENOMIC DNA]</scope>
    <source>
        <strain evidence="6 7">DSM 100201</strain>
    </source>
</reference>
<dbReference type="Pfam" id="PF01812">
    <property type="entry name" value="5-FTHF_cyc-lig"/>
    <property type="match status" value="1"/>
</dbReference>
<organism evidence="6 7">
    <name type="scientific">Bifidobacterium tissieri</name>
    <dbReference type="NCBI Taxonomy" id="1630162"/>
    <lineage>
        <taxon>Bacteria</taxon>
        <taxon>Bacillati</taxon>
        <taxon>Actinomycetota</taxon>
        <taxon>Actinomycetes</taxon>
        <taxon>Bifidobacteriales</taxon>
        <taxon>Bifidobacteriaceae</taxon>
        <taxon>Bifidobacterium</taxon>
    </lineage>
</organism>
<evidence type="ECO:0000256" key="4">
    <source>
        <dbReference type="PIRSR" id="PIRSR006806-1"/>
    </source>
</evidence>
<dbReference type="InterPro" id="IPR037171">
    <property type="entry name" value="NagB/RpiA_transferase-like"/>
</dbReference>
<dbReference type="Gene3D" id="3.40.50.10420">
    <property type="entry name" value="NagB/RpiA/CoA transferase-like"/>
    <property type="match status" value="1"/>
</dbReference>
<dbReference type="GO" id="GO:0030272">
    <property type="term" value="F:5-formyltetrahydrofolate cyclo-ligase activity"/>
    <property type="evidence" value="ECO:0007669"/>
    <property type="project" value="UniProtKB-EC"/>
</dbReference>
<comment type="caution">
    <text evidence="6">The sequence shown here is derived from an EMBL/GenBank/DDBJ whole genome shotgun (WGS) entry which is preliminary data.</text>
</comment>
<evidence type="ECO:0000313" key="6">
    <source>
        <dbReference type="EMBL" id="OZG58769.1"/>
    </source>
</evidence>
<accession>A0A261FI07</accession>
<evidence type="ECO:0000256" key="5">
    <source>
        <dbReference type="RuleBase" id="RU361279"/>
    </source>
</evidence>
<dbReference type="PIRSF" id="PIRSF006806">
    <property type="entry name" value="FTHF_cligase"/>
    <property type="match status" value="1"/>
</dbReference>
<dbReference type="InterPro" id="IPR002698">
    <property type="entry name" value="FTHF_cligase"/>
</dbReference>
<dbReference type="GO" id="GO:0005524">
    <property type="term" value="F:ATP binding"/>
    <property type="evidence" value="ECO:0007669"/>
    <property type="project" value="UniProtKB-KW"/>
</dbReference>
<name>A0A261FI07_9BIFI</name>
<comment type="cofactor">
    <cofactor evidence="5">
        <name>Mg(2+)</name>
        <dbReference type="ChEBI" id="CHEBI:18420"/>
    </cofactor>
</comment>
<dbReference type="Proteomes" id="UP000216444">
    <property type="component" value="Unassembled WGS sequence"/>
</dbReference>
<keyword evidence="2 4" id="KW-0547">Nucleotide-binding</keyword>
<feature type="binding site" evidence="4">
    <location>
        <position position="83"/>
    </location>
    <ligand>
        <name>substrate</name>
    </ligand>
</feature>